<name>A0AAE7XM49_9CAUD</name>
<sequence>MQKQKFNPNEPYSVSLSFGPHIVHGHAEESAFGQVMQNMLLREISKTCKESFDAMAATPVGIQPTFECEENDASSILRCVEQWHKLIADQPPVREFEPCSIPDWMRPSLSSQGMTDDQIDKIIITGIEPSVVDMPGVVLRTVSA</sequence>
<protein>
    <submittedName>
        <fullName evidence="1">Uncharacterized protein</fullName>
    </submittedName>
</protein>
<keyword evidence="2" id="KW-1185">Reference proteome</keyword>
<organism evidence="1 2">
    <name type="scientific">Erwinia phage pEa_SNUABM_17</name>
    <dbReference type="NCBI Taxonomy" id="2869545"/>
    <lineage>
        <taxon>Viruses</taxon>
        <taxon>Duplodnaviria</taxon>
        <taxon>Heunggongvirae</taxon>
        <taxon>Uroviricota</taxon>
        <taxon>Caudoviricetes</taxon>
        <taxon>Alexandravirus</taxon>
        <taxon>Alexandravirus SNUABM17</taxon>
    </lineage>
</organism>
<dbReference type="Proteomes" id="UP000827911">
    <property type="component" value="Segment"/>
</dbReference>
<dbReference type="EMBL" id="MZ443777">
    <property type="protein sequence ID" value="QZE57781.1"/>
    <property type="molecule type" value="Genomic_DNA"/>
</dbReference>
<proteinExistence type="predicted"/>
<evidence type="ECO:0000313" key="1">
    <source>
        <dbReference type="EMBL" id="QZE57781.1"/>
    </source>
</evidence>
<reference evidence="1 2" key="1">
    <citation type="submission" date="2021-06" db="EMBL/GenBank/DDBJ databases">
        <title>Complete genome sequence of Erwinia phage pEa_SNUABM_17.</title>
        <authorList>
            <person name="Kim S.G."/>
            <person name="Park S.C."/>
        </authorList>
    </citation>
    <scope>NUCLEOTIDE SEQUENCE [LARGE SCALE GENOMIC DNA]</scope>
</reference>
<evidence type="ECO:0000313" key="2">
    <source>
        <dbReference type="Proteomes" id="UP000827911"/>
    </source>
</evidence>
<gene>
    <name evidence="1" type="ORF">pEaSNUABM17_00235</name>
</gene>
<accession>A0AAE7XM49</accession>